<feature type="domain" description="NodB homology" evidence="3">
    <location>
        <begin position="73"/>
        <end position="336"/>
    </location>
</feature>
<dbReference type="KEGG" id="haei:MUN82_15910"/>
<evidence type="ECO:0000256" key="1">
    <source>
        <dbReference type="ARBA" id="ARBA00004613"/>
    </source>
</evidence>
<dbReference type="CDD" id="cd10918">
    <property type="entry name" value="CE4_NodB_like_5s_6s"/>
    <property type="match status" value="1"/>
</dbReference>
<dbReference type="Gene3D" id="3.20.20.370">
    <property type="entry name" value="Glycoside hydrolase/deacetylase"/>
    <property type="match status" value="1"/>
</dbReference>
<dbReference type="AlphaFoldDB" id="A0A8T9SQI1"/>
<dbReference type="RefSeq" id="WP_245092024.1">
    <property type="nucleotide sequence ID" value="NZ_CP095053.1"/>
</dbReference>
<dbReference type="SUPFAM" id="SSF88713">
    <property type="entry name" value="Glycoside hydrolase/deacetylase"/>
    <property type="match status" value="1"/>
</dbReference>
<comment type="subcellular location">
    <subcellularLocation>
        <location evidence="1">Secreted</location>
    </subcellularLocation>
</comment>
<name>A0A8T9SQI1_9BACT</name>
<evidence type="ECO:0000313" key="4">
    <source>
        <dbReference type="EMBL" id="UOR04418.1"/>
    </source>
</evidence>
<dbReference type="InterPro" id="IPR011330">
    <property type="entry name" value="Glyco_hydro/deAcase_b/a-brl"/>
</dbReference>
<evidence type="ECO:0000313" key="5">
    <source>
        <dbReference type="Proteomes" id="UP000829925"/>
    </source>
</evidence>
<dbReference type="GO" id="GO:0005576">
    <property type="term" value="C:extracellular region"/>
    <property type="evidence" value="ECO:0007669"/>
    <property type="project" value="UniProtKB-SubCell"/>
</dbReference>
<gene>
    <name evidence="4" type="ORF">MUN82_15910</name>
</gene>
<dbReference type="InterPro" id="IPR051398">
    <property type="entry name" value="Polysacch_Deacetylase"/>
</dbReference>
<dbReference type="Proteomes" id="UP000829925">
    <property type="component" value="Chromosome"/>
</dbReference>
<dbReference type="GO" id="GO:0005975">
    <property type="term" value="P:carbohydrate metabolic process"/>
    <property type="evidence" value="ECO:0007669"/>
    <property type="project" value="InterPro"/>
</dbReference>
<keyword evidence="2" id="KW-0732">Signal</keyword>
<reference evidence="4 5" key="1">
    <citation type="submission" date="2022-04" db="EMBL/GenBank/DDBJ databases">
        <title>Hymenobacter sp. isolated from the air.</title>
        <authorList>
            <person name="Won M."/>
            <person name="Lee C.-M."/>
            <person name="Woen H.-Y."/>
            <person name="Kwon S.-W."/>
        </authorList>
    </citation>
    <scope>NUCLEOTIDE SEQUENCE [LARGE SCALE GENOMIC DNA]</scope>
    <source>
        <strain evidence="5">5413 J-13</strain>
    </source>
</reference>
<dbReference type="PANTHER" id="PTHR34216">
    <property type="match status" value="1"/>
</dbReference>
<keyword evidence="5" id="KW-1185">Reference proteome</keyword>
<dbReference type="EMBL" id="CP095053">
    <property type="protein sequence ID" value="UOR04418.1"/>
    <property type="molecule type" value="Genomic_DNA"/>
</dbReference>
<organism evidence="4 5">
    <name type="scientific">Hymenobacter aerilatus</name>
    <dbReference type="NCBI Taxonomy" id="2932251"/>
    <lineage>
        <taxon>Bacteria</taxon>
        <taxon>Pseudomonadati</taxon>
        <taxon>Bacteroidota</taxon>
        <taxon>Cytophagia</taxon>
        <taxon>Cytophagales</taxon>
        <taxon>Hymenobacteraceae</taxon>
        <taxon>Hymenobacter</taxon>
    </lineage>
</organism>
<dbReference type="PROSITE" id="PS51677">
    <property type="entry name" value="NODB"/>
    <property type="match status" value="1"/>
</dbReference>
<sequence>MAPWHRYNPFRWLRKQAVILMYHRIATPTLDPWQLAVSPAAFEQHLRVLRAHAHVVPLAELVDRINGNKLDKNYVAITFDDGYIDNYETALPLLEHYALPATFFITHKNIDTFAEFWWDELAGLLLESPTLPNKITLPGAETTFHFDLGNDTLLTAEKRAQYRTYLACAPVDARTQLYLKLWEYLSPLPDAQQQATLAAIRQWAGVGPLRRAAYRSVTARELQHLSVNPLVTIGAHTSSHPALTCHSAQYQEHEISSNKQFLEQLLQQPIQLFAYPSGNFNATTTALVQQLGFSAAFTTRAESITPQTALGTLGRFQVNEQTGEEFRQALVHWFDS</sequence>
<protein>
    <submittedName>
        <fullName evidence="4">Polysaccharide deacetylase family protein</fullName>
    </submittedName>
</protein>
<evidence type="ECO:0000259" key="3">
    <source>
        <dbReference type="PROSITE" id="PS51677"/>
    </source>
</evidence>
<evidence type="ECO:0000256" key="2">
    <source>
        <dbReference type="ARBA" id="ARBA00022729"/>
    </source>
</evidence>
<dbReference type="InterPro" id="IPR002509">
    <property type="entry name" value="NODB_dom"/>
</dbReference>
<proteinExistence type="predicted"/>
<dbReference type="GO" id="GO:0016810">
    <property type="term" value="F:hydrolase activity, acting on carbon-nitrogen (but not peptide) bonds"/>
    <property type="evidence" value="ECO:0007669"/>
    <property type="project" value="InterPro"/>
</dbReference>
<dbReference type="Pfam" id="PF01522">
    <property type="entry name" value="Polysacc_deac_1"/>
    <property type="match status" value="2"/>
</dbReference>
<accession>A0A8T9SQI1</accession>
<dbReference type="PANTHER" id="PTHR34216:SF3">
    <property type="entry name" value="POLY-BETA-1,6-N-ACETYL-D-GLUCOSAMINE N-DEACETYLASE"/>
    <property type="match status" value="1"/>
</dbReference>